<dbReference type="Gene3D" id="1.10.357.10">
    <property type="entry name" value="Tetracycline Repressor, domain 2"/>
    <property type="match status" value="1"/>
</dbReference>
<evidence type="ECO:0000256" key="2">
    <source>
        <dbReference type="PROSITE-ProRule" id="PRU00335"/>
    </source>
</evidence>
<dbReference type="PRINTS" id="PR00455">
    <property type="entry name" value="HTHTETR"/>
</dbReference>
<dbReference type="PROSITE" id="PS50977">
    <property type="entry name" value="HTH_TETR_2"/>
    <property type="match status" value="1"/>
</dbReference>
<dbReference type="AlphaFoldDB" id="A0AAW4T4S2"/>
<dbReference type="RefSeq" id="WP_226133144.1">
    <property type="nucleotide sequence ID" value="NZ_JAIZTC010000001.1"/>
</dbReference>
<dbReference type="GO" id="GO:0003700">
    <property type="term" value="F:DNA-binding transcription factor activity"/>
    <property type="evidence" value="ECO:0007669"/>
    <property type="project" value="TreeGrafter"/>
</dbReference>
<organism evidence="4 5">
    <name type="scientific">Burkholderia cenocepacia</name>
    <dbReference type="NCBI Taxonomy" id="95486"/>
    <lineage>
        <taxon>Bacteria</taxon>
        <taxon>Pseudomonadati</taxon>
        <taxon>Pseudomonadota</taxon>
        <taxon>Betaproteobacteria</taxon>
        <taxon>Burkholderiales</taxon>
        <taxon>Burkholderiaceae</taxon>
        <taxon>Burkholderia</taxon>
        <taxon>Burkholderia cepacia complex</taxon>
    </lineage>
</organism>
<accession>A0AAW4T4S2</accession>
<evidence type="ECO:0000313" key="5">
    <source>
        <dbReference type="Proteomes" id="UP001199070"/>
    </source>
</evidence>
<dbReference type="InterPro" id="IPR036271">
    <property type="entry name" value="Tet_transcr_reg_TetR-rel_C_sf"/>
</dbReference>
<evidence type="ECO:0000256" key="1">
    <source>
        <dbReference type="ARBA" id="ARBA00023125"/>
    </source>
</evidence>
<dbReference type="InterPro" id="IPR009057">
    <property type="entry name" value="Homeodomain-like_sf"/>
</dbReference>
<reference evidence="4" key="1">
    <citation type="submission" date="2023-08" db="EMBL/GenBank/DDBJ databases">
        <title>A collection of bacterial strains from the Burkholderia cepacia Research Laboratory and Repository.</title>
        <authorList>
            <person name="Lipuma J."/>
            <person name="Spilker T."/>
        </authorList>
    </citation>
    <scope>NUCLEOTIDE SEQUENCE</scope>
    <source>
        <strain evidence="4">AU0862</strain>
    </source>
</reference>
<sequence>MCRDGWIVPSRAWRSLAGPRPETAAPDLIPTGTFPIMRRFSPVISGSMARTRNENLHQQRREQILTAAARVFKAKGFHGARTEDICAAADMSAGAVFRYFADKREMIDAIIAVEVERYTQDFDRILSKDGLRWLANITADELTGMLAQGDDGLGVDSWLELARDAERRPDIVGLDRKMRADLAGLLASGQAEGWIRPSLDPAGTTNIVFAMFNGLWLDRSLGTSVDMERTAAALGDFFRTYVLVA</sequence>
<feature type="domain" description="HTH tetR-type" evidence="3">
    <location>
        <begin position="58"/>
        <end position="118"/>
    </location>
</feature>
<evidence type="ECO:0000313" key="4">
    <source>
        <dbReference type="EMBL" id="MCA8378184.1"/>
    </source>
</evidence>
<dbReference type="GO" id="GO:0000976">
    <property type="term" value="F:transcription cis-regulatory region binding"/>
    <property type="evidence" value="ECO:0007669"/>
    <property type="project" value="TreeGrafter"/>
</dbReference>
<gene>
    <name evidence="4" type="ORF">LGN22_04715</name>
</gene>
<dbReference type="Pfam" id="PF00440">
    <property type="entry name" value="TetR_N"/>
    <property type="match status" value="1"/>
</dbReference>
<proteinExistence type="predicted"/>
<evidence type="ECO:0000259" key="3">
    <source>
        <dbReference type="PROSITE" id="PS50977"/>
    </source>
</evidence>
<comment type="caution">
    <text evidence="4">The sequence shown here is derived from an EMBL/GenBank/DDBJ whole genome shotgun (WGS) entry which is preliminary data.</text>
</comment>
<dbReference type="Proteomes" id="UP001199070">
    <property type="component" value="Unassembled WGS sequence"/>
</dbReference>
<dbReference type="InterPro" id="IPR001647">
    <property type="entry name" value="HTH_TetR"/>
</dbReference>
<dbReference type="PANTHER" id="PTHR30055">
    <property type="entry name" value="HTH-TYPE TRANSCRIPTIONAL REGULATOR RUTR"/>
    <property type="match status" value="1"/>
</dbReference>
<dbReference type="PANTHER" id="PTHR30055:SF226">
    <property type="entry name" value="HTH-TYPE TRANSCRIPTIONAL REGULATOR PKSA"/>
    <property type="match status" value="1"/>
</dbReference>
<feature type="DNA-binding region" description="H-T-H motif" evidence="2">
    <location>
        <begin position="81"/>
        <end position="100"/>
    </location>
</feature>
<dbReference type="SUPFAM" id="SSF48498">
    <property type="entry name" value="Tetracyclin repressor-like, C-terminal domain"/>
    <property type="match status" value="1"/>
</dbReference>
<protein>
    <submittedName>
        <fullName evidence="4">TetR/AcrR family transcriptional regulator</fullName>
    </submittedName>
</protein>
<dbReference type="SUPFAM" id="SSF46689">
    <property type="entry name" value="Homeodomain-like"/>
    <property type="match status" value="1"/>
</dbReference>
<dbReference type="InterPro" id="IPR050109">
    <property type="entry name" value="HTH-type_TetR-like_transc_reg"/>
</dbReference>
<name>A0AAW4T4S2_9BURK</name>
<keyword evidence="1 2" id="KW-0238">DNA-binding</keyword>
<dbReference type="EMBL" id="JAIZTC010000001">
    <property type="protein sequence ID" value="MCA8378184.1"/>
    <property type="molecule type" value="Genomic_DNA"/>
</dbReference>